<proteinExistence type="predicted"/>
<dbReference type="EMBL" id="CM023475">
    <property type="protein sequence ID" value="KAH7945220.1"/>
    <property type="molecule type" value="Genomic_DNA"/>
</dbReference>
<sequence>MRGSNLCCYVRGILDSGRQRTFVSQELSRKLKLEVIDEVDLCIRVFGHQSPSHTARRKIVKLALQSQFDGTLVEIEAIEIPHIRENIVEIPHDNDFVKKIESL</sequence>
<evidence type="ECO:0000313" key="1">
    <source>
        <dbReference type="EMBL" id="KAH7945220.1"/>
    </source>
</evidence>
<reference evidence="1" key="1">
    <citation type="submission" date="2020-05" db="EMBL/GenBank/DDBJ databases">
        <title>Large-scale comparative analyses of tick genomes elucidate their genetic diversity and vector capacities.</title>
        <authorList>
            <person name="Jia N."/>
            <person name="Wang J."/>
            <person name="Shi W."/>
            <person name="Du L."/>
            <person name="Sun Y."/>
            <person name="Zhan W."/>
            <person name="Jiang J."/>
            <person name="Wang Q."/>
            <person name="Zhang B."/>
            <person name="Ji P."/>
            <person name="Sakyi L.B."/>
            <person name="Cui X."/>
            <person name="Yuan T."/>
            <person name="Jiang B."/>
            <person name="Yang W."/>
            <person name="Lam T.T.-Y."/>
            <person name="Chang Q."/>
            <person name="Ding S."/>
            <person name="Wang X."/>
            <person name="Zhu J."/>
            <person name="Ruan X."/>
            <person name="Zhao L."/>
            <person name="Wei J."/>
            <person name="Que T."/>
            <person name="Du C."/>
            <person name="Cheng J."/>
            <person name="Dai P."/>
            <person name="Han X."/>
            <person name="Huang E."/>
            <person name="Gao Y."/>
            <person name="Liu J."/>
            <person name="Shao H."/>
            <person name="Ye R."/>
            <person name="Li L."/>
            <person name="Wei W."/>
            <person name="Wang X."/>
            <person name="Wang C."/>
            <person name="Yang T."/>
            <person name="Huo Q."/>
            <person name="Li W."/>
            <person name="Guo W."/>
            <person name="Chen H."/>
            <person name="Zhou L."/>
            <person name="Ni X."/>
            <person name="Tian J."/>
            <person name="Zhou Y."/>
            <person name="Sheng Y."/>
            <person name="Liu T."/>
            <person name="Pan Y."/>
            <person name="Xia L."/>
            <person name="Li J."/>
            <person name="Zhao F."/>
            <person name="Cao W."/>
        </authorList>
    </citation>
    <scope>NUCLEOTIDE SEQUENCE</scope>
    <source>
        <strain evidence="1">Dsil-2018</strain>
    </source>
</reference>
<comment type="caution">
    <text evidence="1">The sequence shown here is derived from an EMBL/GenBank/DDBJ whole genome shotgun (WGS) entry which is preliminary data.</text>
</comment>
<accession>A0ACB8CK70</accession>
<keyword evidence="2" id="KW-1185">Reference proteome</keyword>
<name>A0ACB8CK70_DERSI</name>
<organism evidence="1 2">
    <name type="scientific">Dermacentor silvarum</name>
    <name type="common">Tick</name>
    <dbReference type="NCBI Taxonomy" id="543639"/>
    <lineage>
        <taxon>Eukaryota</taxon>
        <taxon>Metazoa</taxon>
        <taxon>Ecdysozoa</taxon>
        <taxon>Arthropoda</taxon>
        <taxon>Chelicerata</taxon>
        <taxon>Arachnida</taxon>
        <taxon>Acari</taxon>
        <taxon>Parasitiformes</taxon>
        <taxon>Ixodida</taxon>
        <taxon>Ixodoidea</taxon>
        <taxon>Ixodidae</taxon>
        <taxon>Rhipicephalinae</taxon>
        <taxon>Dermacentor</taxon>
    </lineage>
</organism>
<dbReference type="Proteomes" id="UP000821865">
    <property type="component" value="Chromosome 6"/>
</dbReference>
<gene>
    <name evidence="1" type="ORF">HPB49_008454</name>
</gene>
<protein>
    <submittedName>
        <fullName evidence="1">Uncharacterized protein</fullName>
    </submittedName>
</protein>
<evidence type="ECO:0000313" key="2">
    <source>
        <dbReference type="Proteomes" id="UP000821865"/>
    </source>
</evidence>